<dbReference type="HOGENOM" id="CLU_1030624_0_0_1"/>
<evidence type="ECO:0000256" key="1">
    <source>
        <dbReference type="SAM" id="MobiDB-lite"/>
    </source>
</evidence>
<dbReference type="AlphaFoldDB" id="E9D507"/>
<accession>E9D507</accession>
<dbReference type="Proteomes" id="UP000002497">
    <property type="component" value="Unassembled WGS sequence"/>
</dbReference>
<reference evidence="3" key="1">
    <citation type="journal article" date="2010" name="Genome Res.">
        <title>Population genomic sequencing of Coccidioides fungi reveals recent hybridization and transposon control.</title>
        <authorList>
            <person name="Neafsey D.E."/>
            <person name="Barker B.M."/>
            <person name="Sharpton T.J."/>
            <person name="Stajich J.E."/>
            <person name="Park D.J."/>
            <person name="Whiston E."/>
            <person name="Hung C.-Y."/>
            <person name="McMahan C."/>
            <person name="White J."/>
            <person name="Sykes S."/>
            <person name="Heiman D."/>
            <person name="Young S."/>
            <person name="Zeng Q."/>
            <person name="Abouelleil A."/>
            <person name="Aftuck L."/>
            <person name="Bessette D."/>
            <person name="Brown A."/>
            <person name="FitzGerald M."/>
            <person name="Lui A."/>
            <person name="Macdonald J.P."/>
            <person name="Priest M."/>
            <person name="Orbach M.J."/>
            <person name="Galgiani J.N."/>
            <person name="Kirkland T.N."/>
            <person name="Cole G.T."/>
            <person name="Birren B.W."/>
            <person name="Henn M.R."/>
            <person name="Taylor J.W."/>
            <person name="Rounsley S.D."/>
        </authorList>
    </citation>
    <scope>NUCLEOTIDE SEQUENCE [LARGE SCALE GENOMIC DNA]</scope>
    <source>
        <strain evidence="3">RMSCC 757 / Silveira</strain>
    </source>
</reference>
<keyword evidence="3" id="KW-1185">Reference proteome</keyword>
<gene>
    <name evidence="2" type="ORF">CPSG_05275</name>
</gene>
<reference evidence="3" key="2">
    <citation type="submission" date="2010-03" db="EMBL/GenBank/DDBJ databases">
        <title>The genome sequence of Coccidioides posadasii strain Silveira.</title>
        <authorList>
            <consortium name="The Broad Institute Genome Sequencing Center for Infectious Disease"/>
            <person name="Neafsey D."/>
            <person name="Orbach M."/>
            <person name="Henn M.R."/>
            <person name="Cole G.T."/>
            <person name="Galgiani J."/>
            <person name="Gardner M.J."/>
            <person name="Kirkland T.N."/>
            <person name="Taylor J.W."/>
            <person name="Young S.K."/>
            <person name="Zeng Q."/>
            <person name="Koehrsen M."/>
            <person name="Alvarado L."/>
            <person name="Berlin A."/>
            <person name="Borenstein D."/>
            <person name="Chapman S.B."/>
            <person name="Chen Z."/>
            <person name="Engels R."/>
            <person name="Freedman E."/>
            <person name="Gellesch M."/>
            <person name="Goldberg J."/>
            <person name="Griggs A."/>
            <person name="Gujja S."/>
            <person name="Heilman E."/>
            <person name="Heiman D."/>
            <person name="Howarth C."/>
            <person name="Jen D."/>
            <person name="Larson L."/>
            <person name="Mehta T."/>
            <person name="Neiman D."/>
            <person name="Park D."/>
            <person name="Pearson M."/>
            <person name="Richards J."/>
            <person name="Roberts A."/>
            <person name="Saif S."/>
            <person name="Shea T."/>
            <person name="Shenoy N."/>
            <person name="Sisk P."/>
            <person name="Stolte C."/>
            <person name="Sykes S."/>
            <person name="Walk T."/>
            <person name="White J."/>
            <person name="Yandava C."/>
            <person name="Haas B."/>
            <person name="Nusbaum C."/>
            <person name="Birren B."/>
        </authorList>
    </citation>
    <scope>NUCLEOTIDE SEQUENCE [LARGE SCALE GENOMIC DNA]</scope>
    <source>
        <strain evidence="3">RMSCC 757 / Silveira</strain>
    </source>
</reference>
<evidence type="ECO:0000313" key="3">
    <source>
        <dbReference type="Proteomes" id="UP000002497"/>
    </source>
</evidence>
<dbReference type="EMBL" id="GL636492">
    <property type="protein sequence ID" value="EFW18589.1"/>
    <property type="molecule type" value="Genomic_DNA"/>
</dbReference>
<feature type="compositionally biased region" description="Basic and acidic residues" evidence="1">
    <location>
        <begin position="48"/>
        <end position="59"/>
    </location>
</feature>
<dbReference type="VEuPathDB" id="FungiDB:D8B26_005349"/>
<dbReference type="VEuPathDB" id="FungiDB:CPSG_05275"/>
<name>E9D507_COCPS</name>
<protein>
    <submittedName>
        <fullName evidence="2">Uncharacterized protein</fullName>
    </submittedName>
</protein>
<evidence type="ECO:0000313" key="2">
    <source>
        <dbReference type="EMBL" id="EFW18589.1"/>
    </source>
</evidence>
<feature type="compositionally biased region" description="Basic and acidic residues" evidence="1">
    <location>
        <begin position="22"/>
        <end position="31"/>
    </location>
</feature>
<proteinExistence type="predicted"/>
<organism evidence="3">
    <name type="scientific">Coccidioides posadasii (strain RMSCC 757 / Silveira)</name>
    <name type="common">Valley fever fungus</name>
    <dbReference type="NCBI Taxonomy" id="443226"/>
    <lineage>
        <taxon>Eukaryota</taxon>
        <taxon>Fungi</taxon>
        <taxon>Dikarya</taxon>
        <taxon>Ascomycota</taxon>
        <taxon>Pezizomycotina</taxon>
        <taxon>Eurotiomycetes</taxon>
        <taxon>Eurotiomycetidae</taxon>
        <taxon>Onygenales</taxon>
        <taxon>Onygenaceae</taxon>
        <taxon>Coccidioides</taxon>
    </lineage>
</organism>
<feature type="region of interest" description="Disordered" evidence="1">
    <location>
        <begin position="1"/>
        <end position="69"/>
    </location>
</feature>
<sequence>MKPDPNRISNPAIKQEEDIDATEIKVNDPDPNRVFNPAIKQEEDVDATDTKENDPDQTPKDGLTATLKPYSLTPNQPRYFVLFWPTWVKCNQYPWMRRTEFRYPNNELVNKSCDLVSRFISNPAEAPTTSQTRIGNSPIIGLPPRMANEMIDAINRLRAGGKFYRTPTRGFSIELDDRGIVLDDGATISEWRYSCSITRGELNVSAQIVARHDHSDLEYNWEMEFRPNRPPCPKLALQNQQTQAAKRRRYNPTVVPFRVLDIFRTRTKNF</sequence>